<feature type="domain" description="EAL" evidence="1">
    <location>
        <begin position="543"/>
        <end position="799"/>
    </location>
</feature>
<dbReference type="Pfam" id="PF13185">
    <property type="entry name" value="GAF_2"/>
    <property type="match status" value="1"/>
</dbReference>
<dbReference type="SUPFAM" id="SSF141868">
    <property type="entry name" value="EAL domain-like"/>
    <property type="match status" value="1"/>
</dbReference>
<dbReference type="Gene3D" id="3.30.70.270">
    <property type="match status" value="1"/>
</dbReference>
<reference evidence="4" key="1">
    <citation type="journal article" date="2019" name="Int. J. Syst. Evol. Microbiol.">
        <title>The Global Catalogue of Microorganisms (GCM) 10K type strain sequencing project: providing services to taxonomists for standard genome sequencing and annotation.</title>
        <authorList>
            <consortium name="The Broad Institute Genomics Platform"/>
            <consortium name="The Broad Institute Genome Sequencing Center for Infectious Disease"/>
            <person name="Wu L."/>
            <person name="Ma J."/>
        </authorList>
    </citation>
    <scope>NUCLEOTIDE SEQUENCE [LARGE SCALE GENOMIC DNA]</scope>
    <source>
        <strain evidence="4">JCM 18401</strain>
    </source>
</reference>
<dbReference type="Proteomes" id="UP001499988">
    <property type="component" value="Unassembled WGS sequence"/>
</dbReference>
<dbReference type="SUPFAM" id="SSF55073">
    <property type="entry name" value="Nucleotide cyclase"/>
    <property type="match status" value="1"/>
</dbReference>
<dbReference type="InterPro" id="IPR029787">
    <property type="entry name" value="Nucleotide_cyclase"/>
</dbReference>
<evidence type="ECO:0008006" key="5">
    <source>
        <dbReference type="Google" id="ProtNLM"/>
    </source>
</evidence>
<feature type="domain" description="GGDEF" evidence="2">
    <location>
        <begin position="401"/>
        <end position="534"/>
    </location>
</feature>
<comment type="caution">
    <text evidence="3">The sequence shown here is derived from an EMBL/GenBank/DDBJ whole genome shotgun (WGS) entry which is preliminary data.</text>
</comment>
<name>A0ABP9F655_9GAMM</name>
<evidence type="ECO:0000259" key="1">
    <source>
        <dbReference type="PROSITE" id="PS50883"/>
    </source>
</evidence>
<evidence type="ECO:0000313" key="4">
    <source>
        <dbReference type="Proteomes" id="UP001499988"/>
    </source>
</evidence>
<dbReference type="Pfam" id="PF00990">
    <property type="entry name" value="GGDEF"/>
    <property type="match status" value="1"/>
</dbReference>
<dbReference type="PANTHER" id="PTHR44757:SF2">
    <property type="entry name" value="BIOFILM ARCHITECTURE MAINTENANCE PROTEIN MBAA"/>
    <property type="match status" value="1"/>
</dbReference>
<gene>
    <name evidence="3" type="ORF">GCM10023333_30090</name>
</gene>
<dbReference type="NCBIfam" id="TIGR00254">
    <property type="entry name" value="GGDEF"/>
    <property type="match status" value="1"/>
</dbReference>
<evidence type="ECO:0000259" key="2">
    <source>
        <dbReference type="PROSITE" id="PS50887"/>
    </source>
</evidence>
<protein>
    <recommendedName>
        <fullName evidence="5">EAL domain-containing protein</fullName>
    </recommendedName>
</protein>
<proteinExistence type="predicted"/>
<dbReference type="InterPro" id="IPR001633">
    <property type="entry name" value="EAL_dom"/>
</dbReference>
<organism evidence="3 4">
    <name type="scientific">Ferrimonas pelagia</name>
    <dbReference type="NCBI Taxonomy" id="1177826"/>
    <lineage>
        <taxon>Bacteria</taxon>
        <taxon>Pseudomonadati</taxon>
        <taxon>Pseudomonadota</taxon>
        <taxon>Gammaproteobacteria</taxon>
        <taxon>Alteromonadales</taxon>
        <taxon>Ferrimonadaceae</taxon>
        <taxon>Ferrimonas</taxon>
    </lineage>
</organism>
<dbReference type="InterPro" id="IPR035919">
    <property type="entry name" value="EAL_sf"/>
</dbReference>
<dbReference type="CDD" id="cd01949">
    <property type="entry name" value="GGDEF"/>
    <property type="match status" value="1"/>
</dbReference>
<dbReference type="Gene3D" id="3.20.20.450">
    <property type="entry name" value="EAL domain"/>
    <property type="match status" value="1"/>
</dbReference>
<evidence type="ECO:0000313" key="3">
    <source>
        <dbReference type="EMBL" id="GAA4894885.1"/>
    </source>
</evidence>
<dbReference type="SUPFAM" id="SSF55781">
    <property type="entry name" value="GAF domain-like"/>
    <property type="match status" value="2"/>
</dbReference>
<dbReference type="CDD" id="cd01948">
    <property type="entry name" value="EAL"/>
    <property type="match status" value="1"/>
</dbReference>
<dbReference type="Pfam" id="PF00563">
    <property type="entry name" value="EAL"/>
    <property type="match status" value="1"/>
</dbReference>
<dbReference type="InterPro" id="IPR043128">
    <property type="entry name" value="Rev_trsase/Diguanyl_cyclase"/>
</dbReference>
<dbReference type="InterPro" id="IPR000160">
    <property type="entry name" value="GGDEF_dom"/>
</dbReference>
<dbReference type="InterPro" id="IPR029016">
    <property type="entry name" value="GAF-like_dom_sf"/>
</dbReference>
<dbReference type="SMART" id="SM00267">
    <property type="entry name" value="GGDEF"/>
    <property type="match status" value="1"/>
</dbReference>
<dbReference type="PROSITE" id="PS50883">
    <property type="entry name" value="EAL"/>
    <property type="match status" value="1"/>
</dbReference>
<dbReference type="EMBL" id="BAABJZ010000094">
    <property type="protein sequence ID" value="GAA4894885.1"/>
    <property type="molecule type" value="Genomic_DNA"/>
</dbReference>
<dbReference type="InterPro" id="IPR052155">
    <property type="entry name" value="Biofilm_reg_signaling"/>
</dbReference>
<accession>A0ABP9F655</accession>
<keyword evidence="4" id="KW-1185">Reference proteome</keyword>
<dbReference type="PROSITE" id="PS50887">
    <property type="entry name" value="GGDEF"/>
    <property type="match status" value="1"/>
</dbReference>
<dbReference type="SMART" id="SM00052">
    <property type="entry name" value="EAL"/>
    <property type="match status" value="1"/>
</dbReference>
<dbReference type="InterPro" id="IPR003018">
    <property type="entry name" value="GAF"/>
</dbReference>
<dbReference type="Gene3D" id="3.30.450.40">
    <property type="match status" value="2"/>
</dbReference>
<dbReference type="PANTHER" id="PTHR44757">
    <property type="entry name" value="DIGUANYLATE CYCLASE DGCP"/>
    <property type="match status" value="1"/>
</dbReference>
<sequence length="807" mass="91339">MQPEALETTPTLSLQQQLLLLAEQNPQLQQCAQALQSWLEAHLPGCHMTLAAARDDRLVPLWSSAPNRAPADTELLHCLQRHDHAVLLGQFEISALLSPVHRAPQYPLPKSWMGILLKQHGRLLGALGLQSRHDEHFDIEQLHWLERLTGSLAQGLEPILCPAPARRCTQQQDLQVLCAITRLSQSSAPLDQLYPEFHRLISKLIRNDHGHLALLNSPEPLSFPYRSSRPEPGSTPDPFDPALTESLLQQGKPMLLRAEQLRQLNAHCQRPERAPPCLCWLGAPLYHGDELLGAVVLQDHQDPNGYDETQLTILDNLAQLLANLIGTRRTQQRLAQDQQALETTVQERTAELEREIQERRRIELQLRHDTLHDDLTGLPNRAMIMQRLHQVLALKQRQSDFNYALLYLDLNRFKVINDSLGHLTGDQLLRQVAERLNACLRGSDTVARLGGDEFAILLEHLSCPTDALHTAQRIHAALLKPYYIDGEAIYSGAAIGVTLGAPEYNEPTGLLRDADVAMYRAKETSQGAPLLFDSSMRDAALHRMKLENELQRALEQQQFEVHYQPVWRLKTEQLVGFEALVRWRHPERGLLYPAEFIELMQETHQLHSLDRWVLGHACQQFNHWQKKYPRLQRTGLSVNLSADWFDRSDALDIIMQALKAAQLPPQSLLLEITERSLLHNLDQATEILNQLRRTGIRLMMDDFGTGYSSLSHLHRLPLDVVKIDRSFISRMESDPRAEAVIEAIFSLGRSLGLKVNAEGIDSPKQIEKLRTMGCHYGQGFLLGHPLPAEQVSDFLAGKQPHISPKSS</sequence>